<gene>
    <name evidence="1" type="ORF">UQ68_02150</name>
</gene>
<dbReference type="RefSeq" id="WP_046325962.1">
    <property type="nucleotide sequence ID" value="NZ_JYOM01000003.1"/>
</dbReference>
<dbReference type="EMBL" id="JYOM01000003">
    <property type="protein sequence ID" value="KKD49645.1"/>
    <property type="molecule type" value="Genomic_DNA"/>
</dbReference>
<accession>A0ABR5EAQ8</accession>
<evidence type="ECO:0000313" key="2">
    <source>
        <dbReference type="Proteomes" id="UP000033536"/>
    </source>
</evidence>
<comment type="caution">
    <text evidence="1">The sequence shown here is derived from an EMBL/GenBank/DDBJ whole genome shotgun (WGS) entry which is preliminary data.</text>
</comment>
<name>A0ABR5EAQ8_LISSE</name>
<sequence>MKKIKNLLSKMNRKVNPDDYFKSNEGIKVIQNNVEIEKITASYKANNDEPIPVEFIHKRLAHSLADQLKHFHVHEKFEAEYIEYRAEIKVIKGDAE</sequence>
<protein>
    <submittedName>
        <fullName evidence="1">Uncharacterized protein</fullName>
    </submittedName>
</protein>
<reference evidence="1 2" key="1">
    <citation type="submission" date="2015-02" db="EMBL/GenBank/DDBJ databases">
        <title>Sequencing of Listeria spp. dairy environmental strains.</title>
        <authorList>
            <person name="Muhterem-Uyar M."/>
            <person name="Wagner M."/>
            <person name="Schmitz-Esser S."/>
            <person name="Stessl B."/>
        </authorList>
    </citation>
    <scope>NUCLEOTIDE SEQUENCE [LARGE SCALE GENOMIC DNA]</scope>
    <source>
        <strain evidence="1 2">7KSM</strain>
    </source>
</reference>
<proteinExistence type="predicted"/>
<organism evidence="1 2">
    <name type="scientific">Listeria seeligeri</name>
    <dbReference type="NCBI Taxonomy" id="1640"/>
    <lineage>
        <taxon>Bacteria</taxon>
        <taxon>Bacillati</taxon>
        <taxon>Bacillota</taxon>
        <taxon>Bacilli</taxon>
        <taxon>Bacillales</taxon>
        <taxon>Listeriaceae</taxon>
        <taxon>Listeria</taxon>
    </lineage>
</organism>
<keyword evidence="2" id="KW-1185">Reference proteome</keyword>
<evidence type="ECO:0000313" key="1">
    <source>
        <dbReference type="EMBL" id="KKD49645.1"/>
    </source>
</evidence>
<dbReference type="Proteomes" id="UP000033536">
    <property type="component" value="Unassembled WGS sequence"/>
</dbReference>